<feature type="transmembrane region" description="Helical" evidence="2">
    <location>
        <begin position="37"/>
        <end position="59"/>
    </location>
</feature>
<evidence type="ECO:0000313" key="5">
    <source>
        <dbReference type="Proteomes" id="UP001519290"/>
    </source>
</evidence>
<dbReference type="Pfam" id="PF07331">
    <property type="entry name" value="TctB"/>
    <property type="match status" value="1"/>
</dbReference>
<accession>A0ABS4WZD4</accession>
<name>A0ABS4WZD4_9MICO</name>
<proteinExistence type="predicted"/>
<dbReference type="EMBL" id="JAGIOD010000001">
    <property type="protein sequence ID" value="MBP2381574.1"/>
    <property type="molecule type" value="Genomic_DNA"/>
</dbReference>
<feature type="transmembrane region" description="Helical" evidence="2">
    <location>
        <begin position="71"/>
        <end position="90"/>
    </location>
</feature>
<evidence type="ECO:0000313" key="4">
    <source>
        <dbReference type="EMBL" id="MBP2381574.1"/>
    </source>
</evidence>
<evidence type="ECO:0000259" key="3">
    <source>
        <dbReference type="Pfam" id="PF07331"/>
    </source>
</evidence>
<protein>
    <recommendedName>
        <fullName evidence="3">DUF1468 domain-containing protein</fullName>
    </recommendedName>
</protein>
<dbReference type="RefSeq" id="WP_209900839.1">
    <property type="nucleotide sequence ID" value="NZ_BAAAJW010000002.1"/>
</dbReference>
<feature type="transmembrane region" description="Helical" evidence="2">
    <location>
        <begin position="142"/>
        <end position="160"/>
    </location>
</feature>
<keyword evidence="2" id="KW-1133">Transmembrane helix</keyword>
<comment type="caution">
    <text evidence="4">The sequence shown here is derived from an EMBL/GenBank/DDBJ whole genome shotgun (WGS) entry which is preliminary data.</text>
</comment>
<sequence length="189" mass="20175">MTPAELTPEPASEGTTSPTEADDHRPAGPAPSRSLEIGVSFGTVLVFGGVLYLAITLPLRAEAAPGQIDARFWPTLLAGTGLVIAVGRLITSTIAAPEERRDLDARRPGGFRRVLLTLLITAAFVAVWSVGEVVLVGYRIQLFPIAMVVYLVALLALHGARGWKPFVLFPIPLALGTYLLFGILLRIPL</sequence>
<evidence type="ECO:0000256" key="1">
    <source>
        <dbReference type="SAM" id="MobiDB-lite"/>
    </source>
</evidence>
<keyword evidence="5" id="KW-1185">Reference proteome</keyword>
<reference evidence="4 5" key="1">
    <citation type="submission" date="2021-03" db="EMBL/GenBank/DDBJ databases">
        <title>Sequencing the genomes of 1000 actinobacteria strains.</title>
        <authorList>
            <person name="Klenk H.-P."/>
        </authorList>
    </citation>
    <scope>NUCLEOTIDE SEQUENCE [LARGE SCALE GENOMIC DNA]</scope>
    <source>
        <strain evidence="4 5">DSM 14566</strain>
    </source>
</reference>
<feature type="transmembrane region" description="Helical" evidence="2">
    <location>
        <begin position="166"/>
        <end position="185"/>
    </location>
</feature>
<evidence type="ECO:0000256" key="2">
    <source>
        <dbReference type="SAM" id="Phobius"/>
    </source>
</evidence>
<dbReference type="Proteomes" id="UP001519290">
    <property type="component" value="Unassembled WGS sequence"/>
</dbReference>
<feature type="transmembrane region" description="Helical" evidence="2">
    <location>
        <begin position="110"/>
        <end position="130"/>
    </location>
</feature>
<feature type="domain" description="DUF1468" evidence="3">
    <location>
        <begin position="43"/>
        <end position="189"/>
    </location>
</feature>
<keyword evidence="2" id="KW-0812">Transmembrane</keyword>
<organism evidence="4 5">
    <name type="scientific">Brachybacterium sacelli</name>
    <dbReference type="NCBI Taxonomy" id="173364"/>
    <lineage>
        <taxon>Bacteria</taxon>
        <taxon>Bacillati</taxon>
        <taxon>Actinomycetota</taxon>
        <taxon>Actinomycetes</taxon>
        <taxon>Micrococcales</taxon>
        <taxon>Dermabacteraceae</taxon>
        <taxon>Brachybacterium</taxon>
    </lineage>
</organism>
<keyword evidence="2" id="KW-0472">Membrane</keyword>
<feature type="region of interest" description="Disordered" evidence="1">
    <location>
        <begin position="1"/>
        <end position="31"/>
    </location>
</feature>
<dbReference type="InterPro" id="IPR009936">
    <property type="entry name" value="DUF1468"/>
</dbReference>
<gene>
    <name evidence="4" type="ORF">JOF43_001531</name>
</gene>